<evidence type="ECO:0000256" key="5">
    <source>
        <dbReference type="ARBA" id="ARBA00022660"/>
    </source>
</evidence>
<protein>
    <recommendedName>
        <fullName evidence="3">NADH dehydrogenase [ubiquinone] 1 beta subcomplex subunit 10</fullName>
    </recommendedName>
</protein>
<dbReference type="InterPro" id="IPR019377">
    <property type="entry name" value="NADH_UbQ_OxRdtase_su10"/>
</dbReference>
<dbReference type="GO" id="GO:0005743">
    <property type="term" value="C:mitochondrial inner membrane"/>
    <property type="evidence" value="ECO:0007669"/>
    <property type="project" value="UniProtKB-SubCell"/>
</dbReference>
<dbReference type="OrthoDB" id="6017729at2759"/>
<organism evidence="10 11">
    <name type="scientific">Mizuhopecten yessoensis</name>
    <name type="common">Japanese scallop</name>
    <name type="synonym">Patinopecten yessoensis</name>
    <dbReference type="NCBI Taxonomy" id="6573"/>
    <lineage>
        <taxon>Eukaryota</taxon>
        <taxon>Metazoa</taxon>
        <taxon>Spiralia</taxon>
        <taxon>Lophotrochozoa</taxon>
        <taxon>Mollusca</taxon>
        <taxon>Bivalvia</taxon>
        <taxon>Autobranchia</taxon>
        <taxon>Pteriomorphia</taxon>
        <taxon>Pectinida</taxon>
        <taxon>Pectinoidea</taxon>
        <taxon>Pectinidae</taxon>
        <taxon>Mizuhopecten</taxon>
    </lineage>
</organism>
<keyword evidence="8" id="KW-0496">Mitochondrion</keyword>
<proteinExistence type="inferred from homology"/>
<reference evidence="10 11" key="1">
    <citation type="journal article" date="2017" name="Nat. Ecol. Evol.">
        <title>Scallop genome provides insights into evolution of bilaterian karyotype and development.</title>
        <authorList>
            <person name="Wang S."/>
            <person name="Zhang J."/>
            <person name="Jiao W."/>
            <person name="Li J."/>
            <person name="Xun X."/>
            <person name="Sun Y."/>
            <person name="Guo X."/>
            <person name="Huan P."/>
            <person name="Dong B."/>
            <person name="Zhang L."/>
            <person name="Hu X."/>
            <person name="Sun X."/>
            <person name="Wang J."/>
            <person name="Zhao C."/>
            <person name="Wang Y."/>
            <person name="Wang D."/>
            <person name="Huang X."/>
            <person name="Wang R."/>
            <person name="Lv J."/>
            <person name="Li Y."/>
            <person name="Zhang Z."/>
            <person name="Liu B."/>
            <person name="Lu W."/>
            <person name="Hui Y."/>
            <person name="Liang J."/>
            <person name="Zhou Z."/>
            <person name="Hou R."/>
            <person name="Li X."/>
            <person name="Liu Y."/>
            <person name="Li H."/>
            <person name="Ning X."/>
            <person name="Lin Y."/>
            <person name="Zhao L."/>
            <person name="Xing Q."/>
            <person name="Dou J."/>
            <person name="Li Y."/>
            <person name="Mao J."/>
            <person name="Guo H."/>
            <person name="Dou H."/>
            <person name="Li T."/>
            <person name="Mu C."/>
            <person name="Jiang W."/>
            <person name="Fu Q."/>
            <person name="Fu X."/>
            <person name="Miao Y."/>
            <person name="Liu J."/>
            <person name="Yu Q."/>
            <person name="Li R."/>
            <person name="Liao H."/>
            <person name="Li X."/>
            <person name="Kong Y."/>
            <person name="Jiang Z."/>
            <person name="Chourrout D."/>
            <person name="Li R."/>
            <person name="Bao Z."/>
        </authorList>
    </citation>
    <scope>NUCLEOTIDE SEQUENCE [LARGE SCALE GENOMIC DNA]</scope>
    <source>
        <strain evidence="10 11">PY_sf001</strain>
    </source>
</reference>
<accession>A0A210QIG0</accession>
<dbReference type="InterPro" id="IPR039993">
    <property type="entry name" value="NDUFB10"/>
</dbReference>
<evidence type="ECO:0000256" key="8">
    <source>
        <dbReference type="ARBA" id="ARBA00023128"/>
    </source>
</evidence>
<keyword evidence="7" id="KW-0249">Electron transport</keyword>
<dbReference type="Proteomes" id="UP000242188">
    <property type="component" value="Unassembled WGS sequence"/>
</dbReference>
<keyword evidence="11" id="KW-1185">Reference proteome</keyword>
<keyword evidence="10" id="KW-0830">Ubiquinone</keyword>
<evidence type="ECO:0000256" key="1">
    <source>
        <dbReference type="ARBA" id="ARBA00004443"/>
    </source>
</evidence>
<keyword evidence="5" id="KW-0679">Respiratory chain</keyword>
<dbReference type="PANTHER" id="PTHR13094:SF1">
    <property type="entry name" value="NADH DEHYDROGENASE [UBIQUINONE] 1 BETA SUBCOMPLEX SUBUNIT 10"/>
    <property type="match status" value="1"/>
</dbReference>
<evidence type="ECO:0000256" key="4">
    <source>
        <dbReference type="ARBA" id="ARBA00022448"/>
    </source>
</evidence>
<dbReference type="AlphaFoldDB" id="A0A210QIG0"/>
<comment type="subcellular location">
    <subcellularLocation>
        <location evidence="1">Mitochondrion inner membrane</location>
        <topology evidence="1">Peripheral membrane protein</topology>
        <orientation evidence="1">Matrix side</orientation>
    </subcellularLocation>
</comment>
<keyword evidence="9" id="KW-0472">Membrane</keyword>
<evidence type="ECO:0000256" key="6">
    <source>
        <dbReference type="ARBA" id="ARBA00022792"/>
    </source>
</evidence>
<sequence length="172" mass="20508">MSGKDDDSTLSRYTQFTRTFLSLLFDAPATLIKGTAEKFQGDRKTVPYYHRRFNRVPTIDECYTDDVMCRFEADQQFKRDKKVDNDILFILRKRWMHCVFSDYSNRNTKCKVMKDTYNETSDEWMLKYGHLPVYYDVVNAFMKQKHRMVHERRMREKGAAEAEMVDGGGEMM</sequence>
<evidence type="ECO:0000256" key="7">
    <source>
        <dbReference type="ARBA" id="ARBA00022982"/>
    </source>
</evidence>
<evidence type="ECO:0000313" key="11">
    <source>
        <dbReference type="Proteomes" id="UP000242188"/>
    </source>
</evidence>
<evidence type="ECO:0000256" key="3">
    <source>
        <dbReference type="ARBA" id="ARBA00014109"/>
    </source>
</evidence>
<dbReference type="Pfam" id="PF10249">
    <property type="entry name" value="NDUFB10"/>
    <property type="match status" value="1"/>
</dbReference>
<keyword evidence="6" id="KW-0999">Mitochondrion inner membrane</keyword>
<comment type="similarity">
    <text evidence="2">Belongs to the complex I NDUFB10 subunit family.</text>
</comment>
<evidence type="ECO:0000313" key="10">
    <source>
        <dbReference type="EMBL" id="OWF48479.1"/>
    </source>
</evidence>
<dbReference type="STRING" id="6573.A0A210QIG0"/>
<evidence type="ECO:0000256" key="2">
    <source>
        <dbReference type="ARBA" id="ARBA00008317"/>
    </source>
</evidence>
<dbReference type="EMBL" id="NEDP02003531">
    <property type="protein sequence ID" value="OWF48479.1"/>
    <property type="molecule type" value="Genomic_DNA"/>
</dbReference>
<name>A0A210QIG0_MIZYE</name>
<dbReference type="GO" id="GO:0045271">
    <property type="term" value="C:respiratory chain complex I"/>
    <property type="evidence" value="ECO:0007669"/>
    <property type="project" value="UniProtKB-ARBA"/>
</dbReference>
<dbReference type="PANTHER" id="PTHR13094">
    <property type="entry name" value="NADH-UBIQUINONE OXIDOREDUCTASE PDSW SUBUNIT"/>
    <property type="match status" value="1"/>
</dbReference>
<keyword evidence="4" id="KW-0813">Transport</keyword>
<evidence type="ECO:0000256" key="9">
    <source>
        <dbReference type="ARBA" id="ARBA00023136"/>
    </source>
</evidence>
<gene>
    <name evidence="10" type="ORF">KP79_PYT05886</name>
</gene>
<comment type="caution">
    <text evidence="10">The sequence shown here is derived from an EMBL/GenBank/DDBJ whole genome shotgun (WGS) entry which is preliminary data.</text>
</comment>